<comment type="caution">
    <text evidence="7">The sequence shown here is derived from an EMBL/GenBank/DDBJ whole genome shotgun (WGS) entry which is preliminary data.</text>
</comment>
<evidence type="ECO:0000256" key="5">
    <source>
        <dbReference type="ARBA" id="ARBA00023136"/>
    </source>
</evidence>
<evidence type="ECO:0000256" key="1">
    <source>
        <dbReference type="ARBA" id="ARBA00004141"/>
    </source>
</evidence>
<protein>
    <recommendedName>
        <fullName evidence="9">Membrane transporter</fullName>
    </recommendedName>
</protein>
<evidence type="ECO:0000313" key="8">
    <source>
        <dbReference type="Proteomes" id="UP001230268"/>
    </source>
</evidence>
<name>A0AAD8LIM8_BABGI</name>
<feature type="transmembrane region" description="Helical" evidence="6">
    <location>
        <begin position="252"/>
        <end position="272"/>
    </location>
</feature>
<dbReference type="EMBL" id="JAVEPI010000004">
    <property type="protein sequence ID" value="KAK1442282.1"/>
    <property type="molecule type" value="Genomic_DNA"/>
</dbReference>
<feature type="transmembrane region" description="Helical" evidence="6">
    <location>
        <begin position="129"/>
        <end position="149"/>
    </location>
</feature>
<organism evidence="7 8">
    <name type="scientific">Babesia gibsoni</name>
    <dbReference type="NCBI Taxonomy" id="33632"/>
    <lineage>
        <taxon>Eukaryota</taxon>
        <taxon>Sar</taxon>
        <taxon>Alveolata</taxon>
        <taxon>Apicomplexa</taxon>
        <taxon>Aconoidasida</taxon>
        <taxon>Piroplasmida</taxon>
        <taxon>Babesiidae</taxon>
        <taxon>Babesia</taxon>
    </lineage>
</organism>
<keyword evidence="4 6" id="KW-1133">Transmembrane helix</keyword>
<keyword evidence="3 6" id="KW-0812">Transmembrane</keyword>
<feature type="transmembrane region" description="Helical" evidence="6">
    <location>
        <begin position="376"/>
        <end position="395"/>
    </location>
</feature>
<proteinExistence type="predicted"/>
<keyword evidence="5 6" id="KW-0472">Membrane</keyword>
<evidence type="ECO:0008006" key="9">
    <source>
        <dbReference type="Google" id="ProtNLM"/>
    </source>
</evidence>
<evidence type="ECO:0000256" key="4">
    <source>
        <dbReference type="ARBA" id="ARBA00022989"/>
    </source>
</evidence>
<dbReference type="PANTHER" id="PTHR43385:SF1">
    <property type="entry name" value="RIBOFLAVIN TRANSPORTER RIBJ"/>
    <property type="match status" value="1"/>
</dbReference>
<gene>
    <name evidence="7" type="ORF">BgAZ_403120</name>
</gene>
<dbReference type="Proteomes" id="UP001230268">
    <property type="component" value="Unassembled WGS sequence"/>
</dbReference>
<sequence>MEETPDAMDSTLQRDTGFHPVASARERINIAESGSMKPPFLMAADSQKESSKHAIRSIAGACMLYTVLAFPAVFSSIGLYIAVYMRQVGGDRSVEYYSVSLLFLLSIIFQSIGAMFTSPLVAAMGERKLSLLGCLGVTLCIMGSAHYLHNYYAFMLLYSVLGGTLSGLAMSVPVDAVLKLNSKRRGLSCGILHGVVGMALTFMGPLYVSYINGKPPRLTWNGSINQLQSGKAGNNIMKHLMDKAVLQRAKSVILYTAVFYLILTIFGLRWTFANADDSEEAITEKHSSEYEPFVAKGESRKSENDPRRNVGWWEYISLWLLSLLAWQALLYIHAHWRNHAVNVYKASATDMVKAELVVRGSSLIGRIAWGMAIDTYGWKVTWTSFSIATLIITIAMKEVYHNSFVLYVMWVAMVYFTYSGVFCIVPLAAHQIFGSQSFIQVFSTLSTSRAIAGSIAFFFSITMRSYEHWILGYISILSVSSLLVVTLIDE</sequence>
<feature type="transmembrane region" description="Helical" evidence="6">
    <location>
        <begin position="155"/>
        <end position="178"/>
    </location>
</feature>
<feature type="transmembrane region" description="Helical" evidence="6">
    <location>
        <begin position="441"/>
        <end position="463"/>
    </location>
</feature>
<dbReference type="PANTHER" id="PTHR43385">
    <property type="entry name" value="RIBOFLAVIN TRANSPORTER RIBJ"/>
    <property type="match status" value="1"/>
</dbReference>
<dbReference type="Gene3D" id="1.20.1250.20">
    <property type="entry name" value="MFS general substrate transporter like domains"/>
    <property type="match status" value="1"/>
</dbReference>
<evidence type="ECO:0000256" key="3">
    <source>
        <dbReference type="ARBA" id="ARBA00022692"/>
    </source>
</evidence>
<dbReference type="InterPro" id="IPR036259">
    <property type="entry name" value="MFS_trans_sf"/>
</dbReference>
<reference evidence="7" key="1">
    <citation type="submission" date="2023-08" db="EMBL/GenBank/DDBJ databases">
        <title>Draft sequence of the Babesia gibsoni genome.</title>
        <authorList>
            <person name="Yamagishi J.Y."/>
            <person name="Xuan X.X."/>
        </authorList>
    </citation>
    <scope>NUCLEOTIDE SEQUENCE</scope>
    <source>
        <strain evidence="7">Azabu</strain>
    </source>
</reference>
<dbReference type="SUPFAM" id="SSF103473">
    <property type="entry name" value="MFS general substrate transporter"/>
    <property type="match status" value="2"/>
</dbReference>
<keyword evidence="8" id="KW-1185">Reference proteome</keyword>
<evidence type="ECO:0000256" key="6">
    <source>
        <dbReference type="SAM" id="Phobius"/>
    </source>
</evidence>
<dbReference type="AlphaFoldDB" id="A0AAD8LIM8"/>
<accession>A0AAD8LIM8</accession>
<dbReference type="GO" id="GO:0016020">
    <property type="term" value="C:membrane"/>
    <property type="evidence" value="ECO:0007669"/>
    <property type="project" value="UniProtKB-SubCell"/>
</dbReference>
<evidence type="ECO:0000313" key="7">
    <source>
        <dbReference type="EMBL" id="KAK1442282.1"/>
    </source>
</evidence>
<evidence type="ECO:0000256" key="2">
    <source>
        <dbReference type="ARBA" id="ARBA00022448"/>
    </source>
</evidence>
<feature type="transmembrane region" description="Helical" evidence="6">
    <location>
        <begin position="407"/>
        <end position="429"/>
    </location>
</feature>
<feature type="transmembrane region" description="Helical" evidence="6">
    <location>
        <begin position="469"/>
        <end position="488"/>
    </location>
</feature>
<keyword evidence="2" id="KW-0813">Transport</keyword>
<feature type="transmembrane region" description="Helical" evidence="6">
    <location>
        <begin position="58"/>
        <end position="84"/>
    </location>
</feature>
<comment type="subcellular location">
    <subcellularLocation>
        <location evidence="1">Membrane</location>
        <topology evidence="1">Multi-pass membrane protein</topology>
    </subcellularLocation>
</comment>
<feature type="transmembrane region" description="Helical" evidence="6">
    <location>
        <begin position="96"/>
        <end position="117"/>
    </location>
</feature>
<feature type="transmembrane region" description="Helical" evidence="6">
    <location>
        <begin position="312"/>
        <end position="332"/>
    </location>
</feature>
<dbReference type="InterPro" id="IPR052983">
    <property type="entry name" value="MFS_Riboflavin_Transporter"/>
</dbReference>